<reference evidence="1" key="1">
    <citation type="journal article" date="2022" name="IScience">
        <title>Evolution of zygomycete secretomes and the origins of terrestrial fungal ecologies.</title>
        <authorList>
            <person name="Chang Y."/>
            <person name="Wang Y."/>
            <person name="Mondo S."/>
            <person name="Ahrendt S."/>
            <person name="Andreopoulos W."/>
            <person name="Barry K."/>
            <person name="Beard J."/>
            <person name="Benny G.L."/>
            <person name="Blankenship S."/>
            <person name="Bonito G."/>
            <person name="Cuomo C."/>
            <person name="Desiro A."/>
            <person name="Gervers K.A."/>
            <person name="Hundley H."/>
            <person name="Kuo A."/>
            <person name="LaButti K."/>
            <person name="Lang B.F."/>
            <person name="Lipzen A."/>
            <person name="O'Donnell K."/>
            <person name="Pangilinan J."/>
            <person name="Reynolds N."/>
            <person name="Sandor L."/>
            <person name="Smith M.E."/>
            <person name="Tsang A."/>
            <person name="Grigoriev I.V."/>
            <person name="Stajich J.E."/>
            <person name="Spatafora J.W."/>
        </authorList>
    </citation>
    <scope>NUCLEOTIDE SEQUENCE</scope>
    <source>
        <strain evidence="1">RSA 2281</strain>
    </source>
</reference>
<name>A0AAD5JX48_9FUNG</name>
<dbReference type="Gene3D" id="3.80.10.10">
    <property type="entry name" value="Ribonuclease Inhibitor"/>
    <property type="match status" value="2"/>
</dbReference>
<dbReference type="EMBL" id="JAIXMP010000019">
    <property type="protein sequence ID" value="KAI9258123.1"/>
    <property type="molecule type" value="Genomic_DNA"/>
</dbReference>
<organism evidence="1 2">
    <name type="scientific">Phascolomyces articulosus</name>
    <dbReference type="NCBI Taxonomy" id="60185"/>
    <lineage>
        <taxon>Eukaryota</taxon>
        <taxon>Fungi</taxon>
        <taxon>Fungi incertae sedis</taxon>
        <taxon>Mucoromycota</taxon>
        <taxon>Mucoromycotina</taxon>
        <taxon>Mucoromycetes</taxon>
        <taxon>Mucorales</taxon>
        <taxon>Lichtheimiaceae</taxon>
        <taxon>Phascolomyces</taxon>
    </lineage>
</organism>
<dbReference type="PANTHER" id="PTHR13318:SF190">
    <property type="entry name" value="PARTNER OF PAIRED, ISOFORM B"/>
    <property type="match status" value="1"/>
</dbReference>
<dbReference type="GO" id="GO:0019005">
    <property type="term" value="C:SCF ubiquitin ligase complex"/>
    <property type="evidence" value="ECO:0007669"/>
    <property type="project" value="TreeGrafter"/>
</dbReference>
<dbReference type="InterPro" id="IPR036047">
    <property type="entry name" value="F-box-like_dom_sf"/>
</dbReference>
<sequence length="670" mass="77508">MMTIQQNNNMISHTIDNTTIVNRTATTTTTRRIQLNDLFTGLPYEVLCSIFSHLSQGDLVLCMSLHPTLATYIPLYAKSKLSTFEFQSDTLKFPQCWMGLGPHVDTVIMHQLMDPNCVNNALEILVEKRCFNIKKLKLSECRVSHLETFIQLLQQLDQRESLRELTFELHRDQMPYRHIMSACPKLTHFSCDLEEITFEPKIQPQQQPSSITSTTTTIPHTLAPKTIMSHLTYLSVNILLQRDNRLYPILEMCPQLTCLVLGYGFFVHDGDPYRWVKPIELGTILQLCPKIAYFQCNSWENNPAWIMHAKHASRNNNEHGGGLREFITDHVGMYDSQQIMPLLLQHRHSIQVMKLGNVRHQQRQNRDEGEEPVIRSWLHSLEEMEEHDYYFDQLHTLMLKNIEMAEGDQDEALRQMVRLIRRCPNLQEIGLDGWIVHGQVLDAIATTCPYLRRLDLKKGSMSFSSPRAKLATKRRRSEADIQEEQQRTAQQSLIHLVTHGCTLLQSIQLIGFQWVTDDLLLPLVNGCFQEIVLADLPNITSFGMEQFARQMVILQKNSNNNDNNRMGMRMRNPRQQRRQQLRILMIKDMQVVTRELLDALSQSNTLHTLQLCRCGVLPDDGLEALLADDNAKKMKKLCIDCCTVSYDVRVQIRKRFGTSSIKGLPEYWPE</sequence>
<dbReference type="Proteomes" id="UP001209540">
    <property type="component" value="Unassembled WGS sequence"/>
</dbReference>
<dbReference type="InterPro" id="IPR032675">
    <property type="entry name" value="LRR_dom_sf"/>
</dbReference>
<proteinExistence type="predicted"/>
<dbReference type="GO" id="GO:0031146">
    <property type="term" value="P:SCF-dependent proteasomal ubiquitin-dependent protein catabolic process"/>
    <property type="evidence" value="ECO:0007669"/>
    <property type="project" value="TreeGrafter"/>
</dbReference>
<keyword evidence="2" id="KW-1185">Reference proteome</keyword>
<evidence type="ECO:0008006" key="3">
    <source>
        <dbReference type="Google" id="ProtNLM"/>
    </source>
</evidence>
<evidence type="ECO:0000313" key="1">
    <source>
        <dbReference type="EMBL" id="KAI9258123.1"/>
    </source>
</evidence>
<comment type="caution">
    <text evidence="1">The sequence shown here is derived from an EMBL/GenBank/DDBJ whole genome shotgun (WGS) entry which is preliminary data.</text>
</comment>
<protein>
    <recommendedName>
        <fullName evidence="3">F-box domain-containing protein</fullName>
    </recommendedName>
</protein>
<accession>A0AAD5JX48</accession>
<dbReference type="SUPFAM" id="SSF52047">
    <property type="entry name" value="RNI-like"/>
    <property type="match status" value="1"/>
</dbReference>
<dbReference type="AlphaFoldDB" id="A0AAD5JX48"/>
<evidence type="ECO:0000313" key="2">
    <source>
        <dbReference type="Proteomes" id="UP001209540"/>
    </source>
</evidence>
<gene>
    <name evidence="1" type="ORF">BDA99DRAFT_515293</name>
</gene>
<reference evidence="1" key="2">
    <citation type="submission" date="2023-02" db="EMBL/GenBank/DDBJ databases">
        <authorList>
            <consortium name="DOE Joint Genome Institute"/>
            <person name="Mondo S.J."/>
            <person name="Chang Y."/>
            <person name="Wang Y."/>
            <person name="Ahrendt S."/>
            <person name="Andreopoulos W."/>
            <person name="Barry K."/>
            <person name="Beard J."/>
            <person name="Benny G.L."/>
            <person name="Blankenship S."/>
            <person name="Bonito G."/>
            <person name="Cuomo C."/>
            <person name="Desiro A."/>
            <person name="Gervers K.A."/>
            <person name="Hundley H."/>
            <person name="Kuo A."/>
            <person name="LaButti K."/>
            <person name="Lang B.F."/>
            <person name="Lipzen A."/>
            <person name="O'Donnell K."/>
            <person name="Pangilinan J."/>
            <person name="Reynolds N."/>
            <person name="Sandor L."/>
            <person name="Smith M.W."/>
            <person name="Tsang A."/>
            <person name="Grigoriev I.V."/>
            <person name="Stajich J.E."/>
            <person name="Spatafora J.W."/>
        </authorList>
    </citation>
    <scope>NUCLEOTIDE SEQUENCE</scope>
    <source>
        <strain evidence="1">RSA 2281</strain>
    </source>
</reference>
<dbReference type="SUPFAM" id="SSF81383">
    <property type="entry name" value="F-box domain"/>
    <property type="match status" value="1"/>
</dbReference>
<dbReference type="PANTHER" id="PTHR13318">
    <property type="entry name" value="PARTNER OF PAIRED, ISOFORM B-RELATED"/>
    <property type="match status" value="1"/>
</dbReference>